<dbReference type="Proteomes" id="UP000887580">
    <property type="component" value="Unplaced"/>
</dbReference>
<organism evidence="1 2">
    <name type="scientific">Panagrolaimus sp. PS1159</name>
    <dbReference type="NCBI Taxonomy" id="55785"/>
    <lineage>
        <taxon>Eukaryota</taxon>
        <taxon>Metazoa</taxon>
        <taxon>Ecdysozoa</taxon>
        <taxon>Nematoda</taxon>
        <taxon>Chromadorea</taxon>
        <taxon>Rhabditida</taxon>
        <taxon>Tylenchina</taxon>
        <taxon>Panagrolaimomorpha</taxon>
        <taxon>Panagrolaimoidea</taxon>
        <taxon>Panagrolaimidae</taxon>
        <taxon>Panagrolaimus</taxon>
    </lineage>
</organism>
<evidence type="ECO:0000313" key="1">
    <source>
        <dbReference type="Proteomes" id="UP000887580"/>
    </source>
</evidence>
<name>A0AC35FJC2_9BILA</name>
<sequence>MVPSPKSNRLNAVCCARRSTIFKVAKCDVKKQIAEFLAVLKKNLFRCKNGVNSQLVTFVNRKLKRTAHPQQNLFRQLPYEILLMIFETLPLEALKNLACSCKYLSQVIQSYYLSVAFRRRFNIFDISDFGSFLVNVFLLHCYC</sequence>
<dbReference type="WBParaSite" id="PS1159_v2.g17491.t1">
    <property type="protein sequence ID" value="PS1159_v2.g17491.t1"/>
    <property type="gene ID" value="PS1159_v2.g17491"/>
</dbReference>
<reference evidence="2" key="1">
    <citation type="submission" date="2022-11" db="UniProtKB">
        <authorList>
            <consortium name="WormBaseParasite"/>
        </authorList>
    </citation>
    <scope>IDENTIFICATION</scope>
</reference>
<accession>A0AC35FJC2</accession>
<evidence type="ECO:0000313" key="2">
    <source>
        <dbReference type="WBParaSite" id="PS1159_v2.g17491.t1"/>
    </source>
</evidence>
<protein>
    <submittedName>
        <fullName evidence="2">F-box domain-containing protein</fullName>
    </submittedName>
</protein>
<proteinExistence type="predicted"/>